<organism evidence="8 9">
    <name type="scientific">Lichenicoccus roseus</name>
    <dbReference type="NCBI Taxonomy" id="2683649"/>
    <lineage>
        <taxon>Bacteria</taxon>
        <taxon>Pseudomonadati</taxon>
        <taxon>Pseudomonadota</taxon>
        <taxon>Alphaproteobacteria</taxon>
        <taxon>Acetobacterales</taxon>
        <taxon>Acetobacteraceae</taxon>
        <taxon>Lichenicoccus</taxon>
    </lineage>
</organism>
<dbReference type="GO" id="GO:0016757">
    <property type="term" value="F:glycosyltransferase activity"/>
    <property type="evidence" value="ECO:0007669"/>
    <property type="project" value="UniProtKB-KW"/>
</dbReference>
<evidence type="ECO:0000313" key="8">
    <source>
        <dbReference type="EMBL" id="TLU73602.1"/>
    </source>
</evidence>
<feature type="transmembrane region" description="Helical" evidence="6">
    <location>
        <begin position="327"/>
        <end position="345"/>
    </location>
</feature>
<evidence type="ECO:0000256" key="6">
    <source>
        <dbReference type="SAM" id="Phobius"/>
    </source>
</evidence>
<name>A0A5R9J7P4_9PROT</name>
<sequence>MMLGNLSLGLATLPMLVALSNLGLIRRPGLAQLPLEISVLIPARNEATNIGEAVACVLASAGCTIELLVLDDDSTDATPEILAAIDDPRLRVLHAPGLPSGWSGKQHACAVLAREARHPLMVFLDADVRLAPDALSRMGGYMQVHPALGLASGFPRQVTRSWSEWLLLPLIHLLLLGYRPQALDRDPRIAGFAAGCGQLFIARREAYQRVGGHARIRASMHDGLTLPRAFRNAGFGTGLFDATRLASCRMYARFQEVWDGLGKNATEGMATRRALPIWTILLGGGHVLPFVLLIESPASLVVWAACALSLGLRGLLAFRYRQDVRSVLASPFGVTMLLVLQWNALVRAARGRTATWRGRAYPMQ</sequence>
<feature type="domain" description="Glycosyltransferase 2-like" evidence="7">
    <location>
        <begin position="38"/>
        <end position="200"/>
    </location>
</feature>
<proteinExistence type="predicted"/>
<dbReference type="PANTHER" id="PTHR43646">
    <property type="entry name" value="GLYCOSYLTRANSFERASE"/>
    <property type="match status" value="1"/>
</dbReference>
<keyword evidence="2" id="KW-1003">Cell membrane</keyword>
<evidence type="ECO:0000256" key="3">
    <source>
        <dbReference type="ARBA" id="ARBA00022676"/>
    </source>
</evidence>
<comment type="caution">
    <text evidence="8">The sequence shown here is derived from an EMBL/GenBank/DDBJ whole genome shotgun (WGS) entry which is preliminary data.</text>
</comment>
<evidence type="ECO:0000256" key="2">
    <source>
        <dbReference type="ARBA" id="ARBA00022475"/>
    </source>
</evidence>
<protein>
    <submittedName>
        <fullName evidence="8">Glycosyltransferase</fullName>
    </submittedName>
</protein>
<dbReference type="Proteomes" id="UP000305654">
    <property type="component" value="Unassembled WGS sequence"/>
</dbReference>
<dbReference type="OrthoDB" id="9806525at2"/>
<dbReference type="InterPro" id="IPR001173">
    <property type="entry name" value="Glyco_trans_2-like"/>
</dbReference>
<dbReference type="AlphaFoldDB" id="A0A5R9J7P4"/>
<evidence type="ECO:0000256" key="5">
    <source>
        <dbReference type="ARBA" id="ARBA00023136"/>
    </source>
</evidence>
<keyword evidence="9" id="KW-1185">Reference proteome</keyword>
<keyword evidence="4 8" id="KW-0808">Transferase</keyword>
<keyword evidence="6" id="KW-1133">Transmembrane helix</keyword>
<dbReference type="EMBL" id="VCDI01000002">
    <property type="protein sequence ID" value="TLU73602.1"/>
    <property type="molecule type" value="Genomic_DNA"/>
</dbReference>
<reference evidence="8 9" key="1">
    <citation type="submission" date="2019-05" db="EMBL/GenBank/DDBJ databases">
        <authorList>
            <person name="Pankratov T."/>
            <person name="Grouzdev D."/>
        </authorList>
    </citation>
    <scope>NUCLEOTIDE SEQUENCE [LARGE SCALE GENOMIC DNA]</scope>
    <source>
        <strain evidence="8 9">KEBCLARHB70R</strain>
    </source>
</reference>
<keyword evidence="6" id="KW-0812">Transmembrane</keyword>
<evidence type="ECO:0000313" key="9">
    <source>
        <dbReference type="Proteomes" id="UP000305654"/>
    </source>
</evidence>
<evidence type="ECO:0000256" key="1">
    <source>
        <dbReference type="ARBA" id="ARBA00004236"/>
    </source>
</evidence>
<evidence type="ECO:0000259" key="7">
    <source>
        <dbReference type="Pfam" id="PF00535"/>
    </source>
</evidence>
<dbReference type="GO" id="GO:0005886">
    <property type="term" value="C:plasma membrane"/>
    <property type="evidence" value="ECO:0007669"/>
    <property type="project" value="UniProtKB-SubCell"/>
</dbReference>
<dbReference type="Pfam" id="PF00535">
    <property type="entry name" value="Glycos_transf_2"/>
    <property type="match status" value="1"/>
</dbReference>
<gene>
    <name evidence="8" type="ORF">FE263_06930</name>
</gene>
<keyword evidence="5 6" id="KW-0472">Membrane</keyword>
<dbReference type="SUPFAM" id="SSF53448">
    <property type="entry name" value="Nucleotide-diphospho-sugar transferases"/>
    <property type="match status" value="1"/>
</dbReference>
<keyword evidence="3" id="KW-0328">Glycosyltransferase</keyword>
<feature type="transmembrane region" description="Helical" evidence="6">
    <location>
        <begin position="275"/>
        <end position="294"/>
    </location>
</feature>
<accession>A0A5R9J7P4</accession>
<comment type="subcellular location">
    <subcellularLocation>
        <location evidence="1">Cell membrane</location>
    </subcellularLocation>
</comment>
<dbReference type="PANTHER" id="PTHR43646:SF2">
    <property type="entry name" value="GLYCOSYLTRANSFERASE 2-LIKE DOMAIN-CONTAINING PROTEIN"/>
    <property type="match status" value="1"/>
</dbReference>
<feature type="transmembrane region" description="Helical" evidence="6">
    <location>
        <begin position="300"/>
        <end position="320"/>
    </location>
</feature>
<dbReference type="Gene3D" id="3.90.550.10">
    <property type="entry name" value="Spore Coat Polysaccharide Biosynthesis Protein SpsA, Chain A"/>
    <property type="match status" value="1"/>
</dbReference>
<evidence type="ECO:0000256" key="4">
    <source>
        <dbReference type="ARBA" id="ARBA00022679"/>
    </source>
</evidence>
<dbReference type="InterPro" id="IPR029044">
    <property type="entry name" value="Nucleotide-diphossugar_trans"/>
</dbReference>